<evidence type="ECO:0000256" key="10">
    <source>
        <dbReference type="RuleBase" id="RU003915"/>
    </source>
</evidence>
<keyword evidence="4" id="KW-0963">Cytoplasm</keyword>
<evidence type="ECO:0000256" key="6">
    <source>
        <dbReference type="ARBA" id="ARBA00023186"/>
    </source>
</evidence>
<keyword evidence="6" id="KW-0143">Chaperone</keyword>
<sequence length="160" mass="17920">MGEIREDFYVKIFYRLGLEEEKAPEWFSQGLETSFILGREPIPKVIEEAILGKKEGDEVKIVLPPESAYGPHLPYLIKEVEMSSLKHPEKVKVGEWYDEVSPYGARISFKVLEVNGDKIKADFNHPAAGKNVVITLKVLEARPATPYEIMAAEIKACSGG</sequence>
<reference evidence="12 13" key="1">
    <citation type="journal article" date="2015" name="Genome Announc.">
        <title>Genome Sequence of a Sulfate-Reducing Thermophilic Bacterium, Thermodesulfobacterium commune DSM 2178T (Phylum Thermodesulfobacteria).</title>
        <authorList>
            <person name="Bhatnagar S."/>
            <person name="Badger J.H."/>
            <person name="Madupu R."/>
            <person name="Khouri H.M."/>
            <person name="O'Connor E.M."/>
            <person name="Robb F.T."/>
            <person name="Ward N.L."/>
            <person name="Eisen J.A."/>
        </authorList>
    </citation>
    <scope>NUCLEOTIDE SEQUENCE [LARGE SCALE GENOMIC DNA]</scope>
    <source>
        <strain evidence="12 13">DSM 2178</strain>
    </source>
</reference>
<dbReference type="PANTHER" id="PTHR47861">
    <property type="entry name" value="FKBP-TYPE PEPTIDYL-PROLYL CIS-TRANS ISOMERASE SLYD"/>
    <property type="match status" value="1"/>
</dbReference>
<comment type="subcellular location">
    <subcellularLocation>
        <location evidence="2">Cytoplasm</location>
    </subcellularLocation>
</comment>
<keyword evidence="5 9" id="KW-0697">Rotamase</keyword>
<organism evidence="12 13">
    <name type="scientific">Thermodesulfobacterium commune DSM 2178</name>
    <dbReference type="NCBI Taxonomy" id="289377"/>
    <lineage>
        <taxon>Bacteria</taxon>
        <taxon>Pseudomonadati</taxon>
        <taxon>Thermodesulfobacteriota</taxon>
        <taxon>Thermodesulfobacteria</taxon>
        <taxon>Thermodesulfobacteriales</taxon>
        <taxon>Thermodesulfobacteriaceae</taxon>
        <taxon>Thermodesulfobacterium</taxon>
    </lineage>
</organism>
<proteinExistence type="inferred from homology"/>
<evidence type="ECO:0000256" key="7">
    <source>
        <dbReference type="ARBA" id="ARBA00023235"/>
    </source>
</evidence>
<dbReference type="EMBL" id="CP008796">
    <property type="protein sequence ID" value="AIH03712.1"/>
    <property type="molecule type" value="Genomic_DNA"/>
</dbReference>
<evidence type="ECO:0000313" key="13">
    <source>
        <dbReference type="Proteomes" id="UP000028481"/>
    </source>
</evidence>
<evidence type="ECO:0000256" key="5">
    <source>
        <dbReference type="ARBA" id="ARBA00023110"/>
    </source>
</evidence>
<dbReference type="RefSeq" id="WP_038062752.1">
    <property type="nucleotide sequence ID" value="NZ_CP008796.1"/>
</dbReference>
<keyword evidence="13" id="KW-1185">Reference proteome</keyword>
<keyword evidence="7 9" id="KW-0413">Isomerase</keyword>
<dbReference type="PANTHER" id="PTHR47861:SF3">
    <property type="entry name" value="FKBP-TYPE PEPTIDYL-PROLYL CIS-TRANS ISOMERASE SLYD"/>
    <property type="match status" value="1"/>
</dbReference>
<evidence type="ECO:0000256" key="3">
    <source>
        <dbReference type="ARBA" id="ARBA00006577"/>
    </source>
</evidence>
<dbReference type="EC" id="5.2.1.8" evidence="10"/>
<dbReference type="GO" id="GO:0005737">
    <property type="term" value="C:cytoplasm"/>
    <property type="evidence" value="ECO:0007669"/>
    <property type="project" value="UniProtKB-SubCell"/>
</dbReference>
<dbReference type="GO" id="GO:0003755">
    <property type="term" value="F:peptidyl-prolyl cis-trans isomerase activity"/>
    <property type="evidence" value="ECO:0007669"/>
    <property type="project" value="UniProtKB-UniRule"/>
</dbReference>
<evidence type="ECO:0000256" key="2">
    <source>
        <dbReference type="ARBA" id="ARBA00004496"/>
    </source>
</evidence>
<evidence type="ECO:0000256" key="9">
    <source>
        <dbReference type="PROSITE-ProRule" id="PRU00277"/>
    </source>
</evidence>
<comment type="similarity">
    <text evidence="3 10">Belongs to the FKBP-type PPIase family.</text>
</comment>
<evidence type="ECO:0000256" key="4">
    <source>
        <dbReference type="ARBA" id="ARBA00022490"/>
    </source>
</evidence>
<dbReference type="GO" id="GO:0042026">
    <property type="term" value="P:protein refolding"/>
    <property type="evidence" value="ECO:0007669"/>
    <property type="project" value="UniProtKB-ARBA"/>
</dbReference>
<dbReference type="STRING" id="289377.HL41_02250"/>
<dbReference type="Pfam" id="PF00254">
    <property type="entry name" value="FKBP_C"/>
    <property type="match status" value="1"/>
</dbReference>
<evidence type="ECO:0000259" key="11">
    <source>
        <dbReference type="PROSITE" id="PS50059"/>
    </source>
</evidence>
<evidence type="ECO:0000313" key="12">
    <source>
        <dbReference type="EMBL" id="AIH03712.1"/>
    </source>
</evidence>
<dbReference type="KEGG" id="tcm:HL41_02250"/>
<dbReference type="HOGENOM" id="CLU_098197_3_0_0"/>
<comment type="catalytic activity">
    <reaction evidence="1 9 10">
        <text>[protein]-peptidylproline (omega=180) = [protein]-peptidylproline (omega=0)</text>
        <dbReference type="Rhea" id="RHEA:16237"/>
        <dbReference type="Rhea" id="RHEA-COMP:10747"/>
        <dbReference type="Rhea" id="RHEA-COMP:10748"/>
        <dbReference type="ChEBI" id="CHEBI:83833"/>
        <dbReference type="ChEBI" id="CHEBI:83834"/>
        <dbReference type="EC" id="5.2.1.8"/>
    </reaction>
</comment>
<dbReference type="OrthoDB" id="9808891at2"/>
<comment type="function">
    <text evidence="8">Also involved in hydrogenase metallocenter assembly, probably by participating in the nickel insertion step. This function in hydrogenase biosynthesis requires chaperone activity and the presence of the metal-binding domain, but not PPIase activity.</text>
</comment>
<accession>A0A075WYK4</accession>
<dbReference type="PROSITE" id="PS50059">
    <property type="entry name" value="FKBP_PPIASE"/>
    <property type="match status" value="1"/>
</dbReference>
<dbReference type="InterPro" id="IPR046357">
    <property type="entry name" value="PPIase_dom_sf"/>
</dbReference>
<protein>
    <recommendedName>
        <fullName evidence="10">Peptidyl-prolyl cis-trans isomerase</fullName>
        <ecNumber evidence="10">5.2.1.8</ecNumber>
    </recommendedName>
</protein>
<evidence type="ECO:0000256" key="8">
    <source>
        <dbReference type="ARBA" id="ARBA00037071"/>
    </source>
</evidence>
<feature type="domain" description="PPIase FKBP-type" evidence="11">
    <location>
        <begin position="7"/>
        <end position="71"/>
    </location>
</feature>
<dbReference type="InterPro" id="IPR001179">
    <property type="entry name" value="PPIase_FKBP_dom"/>
</dbReference>
<dbReference type="Proteomes" id="UP000028481">
    <property type="component" value="Chromosome"/>
</dbReference>
<dbReference type="AlphaFoldDB" id="A0A075WYK4"/>
<dbReference type="Gene3D" id="3.10.50.40">
    <property type="match status" value="1"/>
</dbReference>
<dbReference type="PaxDb" id="289377-HL41_02250"/>
<dbReference type="SUPFAM" id="SSF54534">
    <property type="entry name" value="FKBP-like"/>
    <property type="match status" value="1"/>
</dbReference>
<name>A0A075WYK4_9BACT</name>
<gene>
    <name evidence="12" type="ORF">HL41_02250</name>
</gene>
<dbReference type="eggNOG" id="COG1047">
    <property type="taxonomic scope" value="Bacteria"/>
</dbReference>
<evidence type="ECO:0000256" key="1">
    <source>
        <dbReference type="ARBA" id="ARBA00000971"/>
    </source>
</evidence>